<evidence type="ECO:0000256" key="3">
    <source>
        <dbReference type="ARBA" id="ARBA00022840"/>
    </source>
</evidence>
<dbReference type="InterPro" id="IPR058249">
    <property type="entry name" value="Pch2_C"/>
</dbReference>
<dbReference type="GO" id="GO:0051598">
    <property type="term" value="P:meiotic recombination checkpoint signaling"/>
    <property type="evidence" value="ECO:0007669"/>
    <property type="project" value="TreeGrafter"/>
</dbReference>
<dbReference type="STRING" id="670580.A0A1X6MS57"/>
<reference evidence="8 9" key="1">
    <citation type="submission" date="2017-04" db="EMBL/GenBank/DDBJ databases">
        <title>Genome Sequence of the Model Brown-Rot Fungus Postia placenta SB12.</title>
        <authorList>
            <consortium name="DOE Joint Genome Institute"/>
            <person name="Gaskell J."/>
            <person name="Kersten P."/>
            <person name="Larrondo L.F."/>
            <person name="Canessa P."/>
            <person name="Martinez D."/>
            <person name="Hibbett D."/>
            <person name="Schmoll M."/>
            <person name="Kubicek C.P."/>
            <person name="Martinez A.T."/>
            <person name="Yadav J."/>
            <person name="Master E."/>
            <person name="Magnuson J.K."/>
            <person name="James T."/>
            <person name="Yaver D."/>
            <person name="Berka R."/>
            <person name="Labutti K."/>
            <person name="Lipzen A."/>
            <person name="Aerts A."/>
            <person name="Barry K."/>
            <person name="Henrissat B."/>
            <person name="Blanchette R."/>
            <person name="Grigoriev I."/>
            <person name="Cullen D."/>
        </authorList>
    </citation>
    <scope>NUCLEOTIDE SEQUENCE [LARGE SCALE GENOMIC DNA]</scope>
    <source>
        <strain evidence="8 9">MAD-698-R-SB12</strain>
    </source>
</reference>
<feature type="compositionally biased region" description="Polar residues" evidence="5">
    <location>
        <begin position="377"/>
        <end position="404"/>
    </location>
</feature>
<dbReference type="GO" id="GO:0016887">
    <property type="term" value="F:ATP hydrolysis activity"/>
    <property type="evidence" value="ECO:0007669"/>
    <property type="project" value="InterPro"/>
</dbReference>
<accession>A0A1X6MS57</accession>
<feature type="transmembrane region" description="Helical" evidence="6">
    <location>
        <begin position="722"/>
        <end position="746"/>
    </location>
</feature>
<protein>
    <recommendedName>
        <fullName evidence="7">AAA+ ATPase domain-containing protein</fullName>
    </recommendedName>
</protein>
<dbReference type="GO" id="GO:0007131">
    <property type="term" value="P:reciprocal meiotic recombination"/>
    <property type="evidence" value="ECO:0007669"/>
    <property type="project" value="TreeGrafter"/>
</dbReference>
<dbReference type="FunFam" id="3.40.50.300:FF:001494">
    <property type="entry name" value="Pachytene checkpoint component Pch2"/>
    <property type="match status" value="1"/>
</dbReference>
<keyword evidence="6" id="KW-1133">Transmembrane helix</keyword>
<dbReference type="CDD" id="cd19508">
    <property type="entry name" value="RecA-like_Pch2-like"/>
    <property type="match status" value="1"/>
</dbReference>
<keyword evidence="9" id="KW-1185">Reference proteome</keyword>
<dbReference type="OrthoDB" id="10042665at2759"/>
<keyword evidence="2" id="KW-0547">Nucleotide-binding</keyword>
<dbReference type="Pfam" id="PF23242">
    <property type="entry name" value="AAA_lid_TRIP13_C"/>
    <property type="match status" value="1"/>
</dbReference>
<feature type="transmembrane region" description="Helical" evidence="6">
    <location>
        <begin position="623"/>
        <end position="650"/>
    </location>
</feature>
<dbReference type="InterPro" id="IPR003959">
    <property type="entry name" value="ATPase_AAA_core"/>
</dbReference>
<evidence type="ECO:0000259" key="7">
    <source>
        <dbReference type="SMART" id="SM00382"/>
    </source>
</evidence>
<dbReference type="AlphaFoldDB" id="A0A1X6MS57"/>
<feature type="domain" description="AAA+ ATPase" evidence="7">
    <location>
        <begin position="173"/>
        <end position="325"/>
    </location>
</feature>
<dbReference type="Proteomes" id="UP000194127">
    <property type="component" value="Unassembled WGS sequence"/>
</dbReference>
<keyword evidence="6" id="KW-0812">Transmembrane</keyword>
<dbReference type="GeneID" id="36327772"/>
<dbReference type="InterPro" id="IPR003593">
    <property type="entry name" value="AAA+_ATPase"/>
</dbReference>
<gene>
    <name evidence="8" type="ORF">POSPLADRAFT_1075489</name>
</gene>
<dbReference type="GO" id="GO:0005694">
    <property type="term" value="C:chromosome"/>
    <property type="evidence" value="ECO:0007669"/>
    <property type="project" value="TreeGrafter"/>
</dbReference>
<evidence type="ECO:0000256" key="2">
    <source>
        <dbReference type="ARBA" id="ARBA00022741"/>
    </source>
</evidence>
<dbReference type="PANTHER" id="PTHR45991">
    <property type="entry name" value="PACHYTENE CHECKPOINT PROTEIN 2"/>
    <property type="match status" value="1"/>
</dbReference>
<dbReference type="GO" id="GO:0005524">
    <property type="term" value="F:ATP binding"/>
    <property type="evidence" value="ECO:0007669"/>
    <property type="project" value="UniProtKB-KW"/>
</dbReference>
<dbReference type="Pfam" id="PF23563">
    <property type="entry name" value="TRIP13_N"/>
    <property type="match status" value="1"/>
</dbReference>
<keyword evidence="6" id="KW-0472">Membrane</keyword>
<feature type="region of interest" description="Disordered" evidence="5">
    <location>
        <begin position="377"/>
        <end position="408"/>
    </location>
</feature>
<dbReference type="Gene3D" id="3.40.50.300">
    <property type="entry name" value="P-loop containing nucleotide triphosphate hydrolases"/>
    <property type="match status" value="1"/>
</dbReference>
<dbReference type="GO" id="GO:0005634">
    <property type="term" value="C:nucleus"/>
    <property type="evidence" value="ECO:0007669"/>
    <property type="project" value="TreeGrafter"/>
</dbReference>
<dbReference type="Pfam" id="PF00004">
    <property type="entry name" value="AAA"/>
    <property type="match status" value="1"/>
</dbReference>
<sequence length="756" mass="82627">MAPASPLPAQPQVPPVIWPVHIEVRVSPSATSRFDTIRNAVHTYLTLSLSHIYLPSTIQGWEEVPLLAASVTHISAAESSCPSSSLPIEETALQIHVYQPSDADAFEELASGGGRGEGEEVMAASVCELPSLAWEGLWESLIYSDDIKSRLLDYIYATVVFSDADVDFNVVSWNRVVLLHGPPGTGKTSLCRALAQKLSIRLSHRYAHARLLEINSHSLFSRWFSESGKLVQRLFSNVMDMVEDEETFVIVLIDEVESLTAARAGAMAGTEPSDALRVVNALLTQLDKLKHKKNVLVMSTSNLAKAIDSAFVDRADIVQYVDLPPREAVYEILRTCLAELIKKGIVANVDVPSLAQAQLYERTSSFSTPVALPTPTSPTVLFDSQSPSQGSQHATPHTPGSSINGHAHNYDARERSKQVALRLLALSEKCRSQGMSGRSLRRLPVLAHARYIGTLPMLAARTPASTRGIAGKAKGKTVATEGGVPSTQIERMEEGPEGLQFQSFLGSDSHPTNEGNGMGTNAARGYIPDRGAADKMGFFTLEYFQRYFDVDTMTVMRRCYMTMYPPSAHLYLATHLSPAADLYGPFWTLTTLIFSLFVCSSLAAAIAAWLSHPEAAASIVYDFELIFTAVMLVYSYGITLPVLVWFALRYLGVGEWGMVEAVAIWGYGQFVWIPTALLCVIPVPVVRWVLVGLAFLLSGYFLVANVYPILATADAKPVRLVIILLVIFHAALALSFKILFFSFYVVKEIGPTDPVP</sequence>
<feature type="transmembrane region" description="Helical" evidence="6">
    <location>
        <begin position="662"/>
        <end position="681"/>
    </location>
</feature>
<evidence type="ECO:0000313" key="9">
    <source>
        <dbReference type="Proteomes" id="UP000194127"/>
    </source>
</evidence>
<keyword evidence="3" id="KW-0067">ATP-binding</keyword>
<dbReference type="PROSITE" id="PS00674">
    <property type="entry name" value="AAA"/>
    <property type="match status" value="1"/>
</dbReference>
<dbReference type="InterPro" id="IPR003960">
    <property type="entry name" value="ATPase_AAA_CS"/>
</dbReference>
<evidence type="ECO:0000256" key="4">
    <source>
        <dbReference type="ARBA" id="ARBA00023254"/>
    </source>
</evidence>
<feature type="transmembrane region" description="Helical" evidence="6">
    <location>
        <begin position="586"/>
        <end position="611"/>
    </location>
</feature>
<name>A0A1X6MS57_9APHY</name>
<proteinExistence type="inferred from homology"/>
<keyword evidence="4" id="KW-0469">Meiosis</keyword>
<dbReference type="SUPFAM" id="SSF52540">
    <property type="entry name" value="P-loop containing nucleoside triphosphate hydrolases"/>
    <property type="match status" value="1"/>
</dbReference>
<evidence type="ECO:0000256" key="6">
    <source>
        <dbReference type="SAM" id="Phobius"/>
    </source>
</evidence>
<evidence type="ECO:0000256" key="1">
    <source>
        <dbReference type="ARBA" id="ARBA00007271"/>
    </source>
</evidence>
<dbReference type="SMART" id="SM00382">
    <property type="entry name" value="AAA"/>
    <property type="match status" value="1"/>
</dbReference>
<dbReference type="PANTHER" id="PTHR45991:SF1">
    <property type="entry name" value="PACHYTENE CHECKPOINT PROTEIN 2 HOMOLOG"/>
    <property type="match status" value="1"/>
</dbReference>
<evidence type="ECO:0000313" key="8">
    <source>
        <dbReference type="EMBL" id="OSX59215.1"/>
    </source>
</evidence>
<organism evidence="8 9">
    <name type="scientific">Postia placenta MAD-698-R-SB12</name>
    <dbReference type="NCBI Taxonomy" id="670580"/>
    <lineage>
        <taxon>Eukaryota</taxon>
        <taxon>Fungi</taxon>
        <taxon>Dikarya</taxon>
        <taxon>Basidiomycota</taxon>
        <taxon>Agaricomycotina</taxon>
        <taxon>Agaricomycetes</taxon>
        <taxon>Polyporales</taxon>
        <taxon>Adustoporiaceae</taxon>
        <taxon>Rhodonia</taxon>
    </lineage>
</organism>
<dbReference type="InterPro" id="IPR044539">
    <property type="entry name" value="Pch2-like"/>
</dbReference>
<comment type="similarity">
    <text evidence="1">Belongs to the AAA ATPase family. PCH2 subfamily.</text>
</comment>
<dbReference type="EMBL" id="KZ110602">
    <property type="protein sequence ID" value="OSX59215.1"/>
    <property type="molecule type" value="Genomic_DNA"/>
</dbReference>
<feature type="transmembrane region" description="Helical" evidence="6">
    <location>
        <begin position="688"/>
        <end position="710"/>
    </location>
</feature>
<dbReference type="InterPro" id="IPR027417">
    <property type="entry name" value="P-loop_NTPase"/>
</dbReference>
<dbReference type="RefSeq" id="XP_024336009.1">
    <property type="nucleotide sequence ID" value="XM_024482823.1"/>
</dbReference>
<evidence type="ECO:0000256" key="5">
    <source>
        <dbReference type="SAM" id="MobiDB-lite"/>
    </source>
</evidence>